<feature type="binding site" evidence="10">
    <location>
        <begin position="16"/>
        <end position="21"/>
    </location>
    <ligand>
        <name>substrate</name>
    </ligand>
</feature>
<keyword evidence="15" id="KW-1185">Reference proteome</keyword>
<comment type="caution">
    <text evidence="10">Lacks conserved residue(s) required for the propagation of feature annotation.</text>
</comment>
<comment type="cofactor">
    <cofactor evidence="1 10">
        <name>Mg(2+)</name>
        <dbReference type="ChEBI" id="CHEBI:18420"/>
    </cofactor>
</comment>
<keyword evidence="6 10" id="KW-0547">Nucleotide-binding</keyword>
<dbReference type="Gene3D" id="3.40.50.300">
    <property type="entry name" value="P-loop containing nucleotide triphosphate hydrolases"/>
    <property type="match status" value="1"/>
</dbReference>
<dbReference type="EC" id="2.5.1.75" evidence="10"/>
<feature type="binding site" evidence="10">
    <location>
        <begin position="14"/>
        <end position="21"/>
    </location>
    <ligand>
        <name>ATP</name>
        <dbReference type="ChEBI" id="CHEBI:30616"/>
    </ligand>
</feature>
<comment type="catalytic activity">
    <reaction evidence="9 10 11">
        <text>adenosine(37) in tRNA + dimethylallyl diphosphate = N(6)-dimethylallyladenosine(37) in tRNA + diphosphate</text>
        <dbReference type="Rhea" id="RHEA:26482"/>
        <dbReference type="Rhea" id="RHEA-COMP:10162"/>
        <dbReference type="Rhea" id="RHEA-COMP:10375"/>
        <dbReference type="ChEBI" id="CHEBI:33019"/>
        <dbReference type="ChEBI" id="CHEBI:57623"/>
        <dbReference type="ChEBI" id="CHEBI:74411"/>
        <dbReference type="ChEBI" id="CHEBI:74415"/>
        <dbReference type="EC" id="2.5.1.75"/>
    </reaction>
</comment>
<comment type="subunit">
    <text evidence="10">Monomer.</text>
</comment>
<evidence type="ECO:0000256" key="6">
    <source>
        <dbReference type="ARBA" id="ARBA00022741"/>
    </source>
</evidence>
<evidence type="ECO:0000256" key="5">
    <source>
        <dbReference type="ARBA" id="ARBA00022694"/>
    </source>
</evidence>
<feature type="site" description="Interaction with substrate tRNA" evidence="10">
    <location>
        <position position="128"/>
    </location>
</feature>
<comment type="function">
    <text evidence="2 10 12">Catalyzes the transfer of a dimethylallyl group onto the adenine at position 37 in tRNAs that read codons beginning with uridine, leading to the formation of N6-(dimethylallyl)adenosine (i(6)A).</text>
</comment>
<dbReference type="RefSeq" id="WP_157296318.1">
    <property type="nucleotide sequence ID" value="NZ_JBHTCT010000003.1"/>
</dbReference>
<dbReference type="HAMAP" id="MF_00185">
    <property type="entry name" value="IPP_trans"/>
    <property type="match status" value="1"/>
</dbReference>
<comment type="similarity">
    <text evidence="3 10 13">Belongs to the IPP transferase family.</text>
</comment>
<comment type="caution">
    <text evidence="14">The sequence shown here is derived from an EMBL/GenBank/DDBJ whole genome shotgun (WGS) entry which is preliminary data.</text>
</comment>
<keyword evidence="5 10" id="KW-0819">tRNA processing</keyword>
<dbReference type="InterPro" id="IPR018022">
    <property type="entry name" value="IPT"/>
</dbReference>
<organism evidence="14 15">
    <name type="scientific">Bhargavaea changchunensis</name>
    <dbReference type="NCBI Taxonomy" id="2134037"/>
    <lineage>
        <taxon>Bacteria</taxon>
        <taxon>Bacillati</taxon>
        <taxon>Bacillota</taxon>
        <taxon>Bacilli</taxon>
        <taxon>Bacillales</taxon>
        <taxon>Caryophanaceae</taxon>
        <taxon>Bhargavaea</taxon>
    </lineage>
</organism>
<keyword evidence="7 10" id="KW-0067">ATP-binding</keyword>
<evidence type="ECO:0000256" key="4">
    <source>
        <dbReference type="ARBA" id="ARBA00022679"/>
    </source>
</evidence>
<dbReference type="InterPro" id="IPR039657">
    <property type="entry name" value="Dimethylallyltransferase"/>
</dbReference>
<dbReference type="Pfam" id="PF01715">
    <property type="entry name" value="IPPT"/>
    <property type="match status" value="1"/>
</dbReference>
<dbReference type="EMBL" id="JBHTCT010000003">
    <property type="protein sequence ID" value="MFC7363826.1"/>
    <property type="molecule type" value="Genomic_DNA"/>
</dbReference>
<gene>
    <name evidence="10 14" type="primary">miaA</name>
    <name evidence="14" type="ORF">ACFQQH_01455</name>
</gene>
<evidence type="ECO:0000256" key="2">
    <source>
        <dbReference type="ARBA" id="ARBA00003213"/>
    </source>
</evidence>
<evidence type="ECO:0000256" key="11">
    <source>
        <dbReference type="RuleBase" id="RU003783"/>
    </source>
</evidence>
<evidence type="ECO:0000256" key="7">
    <source>
        <dbReference type="ARBA" id="ARBA00022840"/>
    </source>
</evidence>
<evidence type="ECO:0000256" key="9">
    <source>
        <dbReference type="ARBA" id="ARBA00049563"/>
    </source>
</evidence>
<feature type="site" description="Interaction with substrate tRNA" evidence="10">
    <location>
        <position position="105"/>
    </location>
</feature>
<evidence type="ECO:0000256" key="12">
    <source>
        <dbReference type="RuleBase" id="RU003784"/>
    </source>
</evidence>
<evidence type="ECO:0000256" key="10">
    <source>
        <dbReference type="HAMAP-Rule" id="MF_00185"/>
    </source>
</evidence>
<evidence type="ECO:0000256" key="1">
    <source>
        <dbReference type="ARBA" id="ARBA00001946"/>
    </source>
</evidence>
<dbReference type="InterPro" id="IPR027417">
    <property type="entry name" value="P-loop_NTPase"/>
</dbReference>
<evidence type="ECO:0000313" key="14">
    <source>
        <dbReference type="EMBL" id="MFC7363826.1"/>
    </source>
</evidence>
<dbReference type="Gene3D" id="1.10.20.140">
    <property type="match status" value="1"/>
</dbReference>
<sequence length="317" mass="35515">MSGYSVPEVVAIVGPTASGKTDLSVSLAEATGGEVINGDAFQVYRGLDIGTAKITPDEMRGVPHHLFDILGPGDDFSVADYQRLVREKISEIRSRGRLPIIAGGTGLYVQSVLYDFRFTEQKHDPELRRNLERVLGEEGPERLHELLVELDPVSASEIHPNNTRRVMRALEIASMTGKTKKEAEGADGAAPLYDHLLIGLSLDRSILYERINRRVDLMVEAGWIGEVRRLVEAGFGESQSMKAIGYREIEAYLKGETDLEQALELTKRNTRRYAKRQFTYFRNKLDVHWLEALEGTRQNTEKILALMKDFGPSGRNT</sequence>
<proteinExistence type="inferred from homology"/>
<dbReference type="GO" id="GO:0052381">
    <property type="term" value="F:tRNA dimethylallyltransferase activity"/>
    <property type="evidence" value="ECO:0007669"/>
    <property type="project" value="UniProtKB-EC"/>
</dbReference>
<evidence type="ECO:0000256" key="3">
    <source>
        <dbReference type="ARBA" id="ARBA00005842"/>
    </source>
</evidence>
<evidence type="ECO:0000256" key="8">
    <source>
        <dbReference type="ARBA" id="ARBA00022842"/>
    </source>
</evidence>
<reference evidence="15" key="1">
    <citation type="journal article" date="2019" name="Int. J. Syst. Evol. Microbiol.">
        <title>The Global Catalogue of Microorganisms (GCM) 10K type strain sequencing project: providing services to taxonomists for standard genome sequencing and annotation.</title>
        <authorList>
            <consortium name="The Broad Institute Genomics Platform"/>
            <consortium name="The Broad Institute Genome Sequencing Center for Infectious Disease"/>
            <person name="Wu L."/>
            <person name="Ma J."/>
        </authorList>
    </citation>
    <scope>NUCLEOTIDE SEQUENCE [LARGE SCALE GENOMIC DNA]</scope>
    <source>
        <strain evidence="15">JCM 4738</strain>
    </source>
</reference>
<keyword evidence="8 10" id="KW-0460">Magnesium</keyword>
<keyword evidence="4 10" id="KW-0808">Transferase</keyword>
<dbReference type="PANTHER" id="PTHR11088:SF60">
    <property type="entry name" value="TRNA DIMETHYLALLYLTRANSFERASE"/>
    <property type="match status" value="1"/>
</dbReference>
<dbReference type="Proteomes" id="UP001596483">
    <property type="component" value="Unassembled WGS sequence"/>
</dbReference>
<evidence type="ECO:0000256" key="13">
    <source>
        <dbReference type="RuleBase" id="RU003785"/>
    </source>
</evidence>
<name>A0ABW2N9U9_9BACL</name>
<accession>A0ABW2N9U9</accession>
<protein>
    <recommendedName>
        <fullName evidence="10">tRNA dimethylallyltransferase</fullName>
        <ecNumber evidence="10">2.5.1.75</ecNumber>
    </recommendedName>
    <alternativeName>
        <fullName evidence="10">Dimethylallyl diphosphate:tRNA dimethylallyltransferase</fullName>
        <shortName evidence="10">DMAPP:tRNA dimethylallyltransferase</shortName>
        <shortName evidence="10">DMATase</shortName>
    </alternativeName>
    <alternativeName>
        <fullName evidence="10">Isopentenyl-diphosphate:tRNA isopentenyltransferase</fullName>
        <shortName evidence="10">IPP transferase</shortName>
        <shortName evidence="10">IPPT</shortName>
        <shortName evidence="10">IPTase</shortName>
    </alternativeName>
</protein>
<dbReference type="PANTHER" id="PTHR11088">
    <property type="entry name" value="TRNA DIMETHYLALLYLTRANSFERASE"/>
    <property type="match status" value="1"/>
</dbReference>
<dbReference type="NCBIfam" id="TIGR00174">
    <property type="entry name" value="miaA"/>
    <property type="match status" value="1"/>
</dbReference>
<evidence type="ECO:0000313" key="15">
    <source>
        <dbReference type="Proteomes" id="UP001596483"/>
    </source>
</evidence>
<dbReference type="SUPFAM" id="SSF52540">
    <property type="entry name" value="P-loop containing nucleoside triphosphate hydrolases"/>
    <property type="match status" value="2"/>
</dbReference>